<dbReference type="InterPro" id="IPR024654">
    <property type="entry name" value="Calcineurin-like_PHP_lpxH"/>
</dbReference>
<protein>
    <recommendedName>
        <fullName evidence="2">Phosphoesterase</fullName>
        <ecNumber evidence="2">3.1.4.-</ecNumber>
    </recommendedName>
</protein>
<evidence type="ECO:0000256" key="1">
    <source>
        <dbReference type="ARBA" id="ARBA00008950"/>
    </source>
</evidence>
<comment type="caution">
    <text evidence="4">The sequence shown here is derived from an EMBL/GenBank/DDBJ whole genome shotgun (WGS) entry which is preliminary data.</text>
</comment>
<dbReference type="InterPro" id="IPR029052">
    <property type="entry name" value="Metallo-depent_PP-like"/>
</dbReference>
<evidence type="ECO:0000313" key="5">
    <source>
        <dbReference type="Proteomes" id="UP000295773"/>
    </source>
</evidence>
<keyword evidence="2" id="KW-0479">Metal-binding</keyword>
<dbReference type="InterPro" id="IPR000979">
    <property type="entry name" value="Phosphodiesterase_MJ0936/Vps29"/>
</dbReference>
<dbReference type="EMBL" id="SMBP01000002">
    <property type="protein sequence ID" value="TCU63024.1"/>
    <property type="molecule type" value="Genomic_DNA"/>
</dbReference>
<keyword evidence="5" id="KW-1185">Reference proteome</keyword>
<evidence type="ECO:0000259" key="3">
    <source>
        <dbReference type="Pfam" id="PF12850"/>
    </source>
</evidence>
<dbReference type="Pfam" id="PF12850">
    <property type="entry name" value="Metallophos_2"/>
    <property type="match status" value="1"/>
</dbReference>
<accession>A0A4R3TNC9</accession>
<dbReference type="AlphaFoldDB" id="A0A4R3TNC9"/>
<organism evidence="4 5">
    <name type="scientific">Longicatena caecimuris</name>
    <dbReference type="NCBI Taxonomy" id="1796635"/>
    <lineage>
        <taxon>Bacteria</taxon>
        <taxon>Bacillati</taxon>
        <taxon>Bacillota</taxon>
        <taxon>Erysipelotrichia</taxon>
        <taxon>Erysipelotrichales</taxon>
        <taxon>Erysipelotrichaceae</taxon>
        <taxon>Longicatena</taxon>
    </lineage>
</organism>
<dbReference type="GO" id="GO:0016787">
    <property type="term" value="F:hydrolase activity"/>
    <property type="evidence" value="ECO:0007669"/>
    <property type="project" value="UniProtKB-UniRule"/>
</dbReference>
<dbReference type="Gene3D" id="3.60.21.10">
    <property type="match status" value="1"/>
</dbReference>
<sequence>MKYLLISDTHGQLEKTRNLILQYPLMDGYFHMGDVGFALSYLEQFHIVRGNHDRHTSLPMELRFTLGERKVLCMHGNRFDEETVQEVLHMQHLSGEEMMEECMRRLYEKLSDYTKRQGCDTLFFGHTHEQCCVEYEGVTLINPGSLSFGMNGAGYAIVEIEGKHIHAEMKTLPNL</sequence>
<dbReference type="RefSeq" id="WP_008979420.1">
    <property type="nucleotide sequence ID" value="NZ_DBGDHU010000003.1"/>
</dbReference>
<evidence type="ECO:0000256" key="2">
    <source>
        <dbReference type="RuleBase" id="RU362039"/>
    </source>
</evidence>
<dbReference type="EC" id="3.1.4.-" evidence="2"/>
<dbReference type="Proteomes" id="UP000295773">
    <property type="component" value="Unassembled WGS sequence"/>
</dbReference>
<name>A0A4R3TNC9_9FIRM</name>
<reference evidence="4 5" key="1">
    <citation type="submission" date="2019-03" db="EMBL/GenBank/DDBJ databases">
        <title>Genomic Encyclopedia of Type Strains, Phase IV (KMG-IV): sequencing the most valuable type-strain genomes for metagenomic binning, comparative biology and taxonomic classification.</title>
        <authorList>
            <person name="Goeker M."/>
        </authorList>
    </citation>
    <scope>NUCLEOTIDE SEQUENCE [LARGE SCALE GENOMIC DNA]</scope>
    <source>
        <strain evidence="4 5">DSM 29481</strain>
    </source>
</reference>
<proteinExistence type="inferred from homology"/>
<feature type="domain" description="Calcineurin-like phosphoesterase" evidence="3">
    <location>
        <begin position="1"/>
        <end position="162"/>
    </location>
</feature>
<dbReference type="SUPFAM" id="SSF56300">
    <property type="entry name" value="Metallo-dependent phosphatases"/>
    <property type="match status" value="1"/>
</dbReference>
<evidence type="ECO:0000313" key="4">
    <source>
        <dbReference type="EMBL" id="TCU63024.1"/>
    </source>
</evidence>
<gene>
    <name evidence="4" type="ORF">EDD61_10223</name>
</gene>
<dbReference type="GO" id="GO:0046872">
    <property type="term" value="F:metal ion binding"/>
    <property type="evidence" value="ECO:0007669"/>
    <property type="project" value="UniProtKB-KW"/>
</dbReference>
<dbReference type="NCBIfam" id="TIGR00040">
    <property type="entry name" value="yfcE"/>
    <property type="match status" value="1"/>
</dbReference>
<dbReference type="PANTHER" id="PTHR11124">
    <property type="entry name" value="VACUOLAR SORTING PROTEIN VPS29"/>
    <property type="match status" value="1"/>
</dbReference>
<comment type="similarity">
    <text evidence="1 2">Belongs to the metallophosphoesterase superfamily. YfcE family.</text>
</comment>
<comment type="cofactor">
    <cofactor evidence="2">
        <name>a divalent metal cation</name>
        <dbReference type="ChEBI" id="CHEBI:60240"/>
    </cofactor>
</comment>